<dbReference type="EMBL" id="KB446536">
    <property type="protein sequence ID" value="EME46974.1"/>
    <property type="molecule type" value="Genomic_DNA"/>
</dbReference>
<gene>
    <name evidence="1" type="ORF">DOTSEDRAFT_69082</name>
</gene>
<evidence type="ECO:0000313" key="1">
    <source>
        <dbReference type="EMBL" id="EME46974.1"/>
    </source>
</evidence>
<organism evidence="1 2">
    <name type="scientific">Dothistroma septosporum (strain NZE10 / CBS 128990)</name>
    <name type="common">Red band needle blight fungus</name>
    <name type="synonym">Mycosphaerella pini</name>
    <dbReference type="NCBI Taxonomy" id="675120"/>
    <lineage>
        <taxon>Eukaryota</taxon>
        <taxon>Fungi</taxon>
        <taxon>Dikarya</taxon>
        <taxon>Ascomycota</taxon>
        <taxon>Pezizomycotina</taxon>
        <taxon>Dothideomycetes</taxon>
        <taxon>Dothideomycetidae</taxon>
        <taxon>Mycosphaerellales</taxon>
        <taxon>Mycosphaerellaceae</taxon>
        <taxon>Dothistroma</taxon>
    </lineage>
</organism>
<dbReference type="AlphaFoldDB" id="N1PXM4"/>
<dbReference type="OrthoDB" id="5332384at2759"/>
<sequence>MYTDTTLTTATMTILTSADLIQGAVVEKRYTVVDDVQRTYGFPDNNAPSADIAYDCGRGYKAGDKGTYDDPRAMATAPSEVNKCEIIWDFYTEKYLISEDICA</sequence>
<dbReference type="HOGENOM" id="CLU_2263657_0_0_1"/>
<evidence type="ECO:0000313" key="2">
    <source>
        <dbReference type="Proteomes" id="UP000016933"/>
    </source>
</evidence>
<accession>N1PXM4</accession>
<proteinExistence type="predicted"/>
<dbReference type="Proteomes" id="UP000016933">
    <property type="component" value="Unassembled WGS sequence"/>
</dbReference>
<dbReference type="eggNOG" id="ENOG502RHEE">
    <property type="taxonomic scope" value="Eukaryota"/>
</dbReference>
<reference evidence="1 2" key="2">
    <citation type="journal article" date="2012" name="PLoS Pathog.">
        <title>Diverse lifestyles and strategies of plant pathogenesis encoded in the genomes of eighteen Dothideomycetes fungi.</title>
        <authorList>
            <person name="Ohm R.A."/>
            <person name="Feau N."/>
            <person name="Henrissat B."/>
            <person name="Schoch C.L."/>
            <person name="Horwitz B.A."/>
            <person name="Barry K.W."/>
            <person name="Condon B.J."/>
            <person name="Copeland A.C."/>
            <person name="Dhillon B."/>
            <person name="Glaser F."/>
            <person name="Hesse C.N."/>
            <person name="Kosti I."/>
            <person name="LaButti K."/>
            <person name="Lindquist E.A."/>
            <person name="Lucas S."/>
            <person name="Salamov A.A."/>
            <person name="Bradshaw R.E."/>
            <person name="Ciuffetti L."/>
            <person name="Hamelin R.C."/>
            <person name="Kema G.H.J."/>
            <person name="Lawrence C."/>
            <person name="Scott J.A."/>
            <person name="Spatafora J.W."/>
            <person name="Turgeon B.G."/>
            <person name="de Wit P.J.G.M."/>
            <person name="Zhong S."/>
            <person name="Goodwin S.B."/>
            <person name="Grigoriev I.V."/>
        </authorList>
    </citation>
    <scope>NUCLEOTIDE SEQUENCE [LARGE SCALE GENOMIC DNA]</scope>
    <source>
        <strain evidence="2">NZE10 / CBS 128990</strain>
    </source>
</reference>
<protein>
    <submittedName>
        <fullName evidence="1">Uncharacterized protein</fullName>
    </submittedName>
</protein>
<keyword evidence="2" id="KW-1185">Reference proteome</keyword>
<reference evidence="2" key="1">
    <citation type="journal article" date="2012" name="PLoS Genet.">
        <title>The genomes of the fungal plant pathogens Cladosporium fulvum and Dothistroma septosporum reveal adaptation to different hosts and lifestyles but also signatures of common ancestry.</title>
        <authorList>
            <person name="de Wit P.J.G.M."/>
            <person name="van der Burgt A."/>
            <person name="Oekmen B."/>
            <person name="Stergiopoulos I."/>
            <person name="Abd-Elsalam K.A."/>
            <person name="Aerts A.L."/>
            <person name="Bahkali A.H."/>
            <person name="Beenen H.G."/>
            <person name="Chettri P."/>
            <person name="Cox M.P."/>
            <person name="Datema E."/>
            <person name="de Vries R.P."/>
            <person name="Dhillon B."/>
            <person name="Ganley A.R."/>
            <person name="Griffiths S.A."/>
            <person name="Guo Y."/>
            <person name="Hamelin R.C."/>
            <person name="Henrissat B."/>
            <person name="Kabir M.S."/>
            <person name="Jashni M.K."/>
            <person name="Kema G."/>
            <person name="Klaubauf S."/>
            <person name="Lapidus A."/>
            <person name="Levasseur A."/>
            <person name="Lindquist E."/>
            <person name="Mehrabi R."/>
            <person name="Ohm R.A."/>
            <person name="Owen T.J."/>
            <person name="Salamov A."/>
            <person name="Schwelm A."/>
            <person name="Schijlen E."/>
            <person name="Sun H."/>
            <person name="van den Burg H.A."/>
            <person name="van Ham R.C.H.J."/>
            <person name="Zhang S."/>
            <person name="Goodwin S.B."/>
            <person name="Grigoriev I.V."/>
            <person name="Collemare J."/>
            <person name="Bradshaw R.E."/>
        </authorList>
    </citation>
    <scope>NUCLEOTIDE SEQUENCE [LARGE SCALE GENOMIC DNA]</scope>
    <source>
        <strain evidence="2">NZE10 / CBS 128990</strain>
    </source>
</reference>
<name>N1PXM4_DOTSN</name>